<dbReference type="AlphaFoldDB" id="A0A9P7YA61"/>
<comment type="caution">
    <text evidence="2">The sequence shown here is derived from an EMBL/GenBank/DDBJ whole genome shotgun (WGS) entry which is preliminary data.</text>
</comment>
<organism evidence="2 3">
    <name type="scientific">Amylocarpus encephaloides</name>
    <dbReference type="NCBI Taxonomy" id="45428"/>
    <lineage>
        <taxon>Eukaryota</taxon>
        <taxon>Fungi</taxon>
        <taxon>Dikarya</taxon>
        <taxon>Ascomycota</taxon>
        <taxon>Pezizomycotina</taxon>
        <taxon>Leotiomycetes</taxon>
        <taxon>Helotiales</taxon>
        <taxon>Helotiales incertae sedis</taxon>
        <taxon>Amylocarpus</taxon>
    </lineage>
</organism>
<feature type="coiled-coil region" evidence="1">
    <location>
        <begin position="79"/>
        <end position="106"/>
    </location>
</feature>
<name>A0A9P7YA61_9HELO</name>
<keyword evidence="3" id="KW-1185">Reference proteome</keyword>
<evidence type="ECO:0000313" key="3">
    <source>
        <dbReference type="Proteomes" id="UP000824998"/>
    </source>
</evidence>
<dbReference type="EMBL" id="MU251716">
    <property type="protein sequence ID" value="KAG9229944.1"/>
    <property type="molecule type" value="Genomic_DNA"/>
</dbReference>
<keyword evidence="1" id="KW-0175">Coiled coil</keyword>
<proteinExistence type="predicted"/>
<dbReference type="Proteomes" id="UP000824998">
    <property type="component" value="Unassembled WGS sequence"/>
</dbReference>
<sequence>MASEFERELTQLSHKVTNERESSQFWQQKHTTLHQTYLQTDTSLRVLRSELANIQSFQAVNLEKDREVKSKLANVMIDRDAFREAYNEAMGELREKEEEVEMLRGQVRGLKSWVSKGGRGGEEQVSDEGVGEGWGKLGNSLQNWVIVNFRRAKVDTDKAEPELKEQLQRLLPSYEILASSSKIHFIQSLISRLLVNRIFSSYFVGIPSEQAEELEKVERYLGEFRPEENMNQWRSTTISLLRKEAPTKLLAETQTIVDSMTATITTMLSSVTDIAPSEPRDMTLRALVFSSIDLSRLLRAQRAIFRVQMPTITEHQFTIFDGEEMEDVGGEDEEELSGREIRCVVFPGVIKWGDENGERGYLKNVVAKAKVLCAPE</sequence>
<evidence type="ECO:0000313" key="2">
    <source>
        <dbReference type="EMBL" id="KAG9229944.1"/>
    </source>
</evidence>
<dbReference type="OrthoDB" id="5328813at2759"/>
<accession>A0A9P7YA61</accession>
<reference evidence="2" key="1">
    <citation type="journal article" date="2021" name="IMA Fungus">
        <title>Genomic characterization of three marine fungi, including Emericellopsis atlantica sp. nov. with signatures of a generalist lifestyle and marine biomass degradation.</title>
        <authorList>
            <person name="Hagestad O.C."/>
            <person name="Hou L."/>
            <person name="Andersen J.H."/>
            <person name="Hansen E.H."/>
            <person name="Altermark B."/>
            <person name="Li C."/>
            <person name="Kuhnert E."/>
            <person name="Cox R.J."/>
            <person name="Crous P.W."/>
            <person name="Spatafora J.W."/>
            <person name="Lail K."/>
            <person name="Amirebrahimi M."/>
            <person name="Lipzen A."/>
            <person name="Pangilinan J."/>
            <person name="Andreopoulos W."/>
            <person name="Hayes R.D."/>
            <person name="Ng V."/>
            <person name="Grigoriev I.V."/>
            <person name="Jackson S.A."/>
            <person name="Sutton T.D.S."/>
            <person name="Dobson A.D.W."/>
            <person name="Rama T."/>
        </authorList>
    </citation>
    <scope>NUCLEOTIDE SEQUENCE</scope>
    <source>
        <strain evidence="2">TRa018bII</strain>
    </source>
</reference>
<gene>
    <name evidence="2" type="ORF">BJ875DRAFT_386250</name>
</gene>
<evidence type="ECO:0000256" key="1">
    <source>
        <dbReference type="SAM" id="Coils"/>
    </source>
</evidence>
<protein>
    <submittedName>
        <fullName evidence="2">Uncharacterized protein</fullName>
    </submittedName>
</protein>